<keyword evidence="2" id="KW-0812">Transmembrane</keyword>
<feature type="transmembrane region" description="Helical" evidence="2">
    <location>
        <begin position="82"/>
        <end position="104"/>
    </location>
</feature>
<keyword evidence="2" id="KW-1133">Transmembrane helix</keyword>
<evidence type="ECO:0000256" key="1">
    <source>
        <dbReference type="SAM" id="MobiDB-lite"/>
    </source>
</evidence>
<dbReference type="InterPro" id="IPR046291">
    <property type="entry name" value="DUF6328"/>
</dbReference>
<dbReference type="Proteomes" id="UP000694257">
    <property type="component" value="Chromosome"/>
</dbReference>
<protein>
    <recommendedName>
        <fullName evidence="5">Sodium:proton antiporter</fullName>
    </recommendedName>
</protein>
<evidence type="ECO:0008006" key="5">
    <source>
        <dbReference type="Google" id="ProtNLM"/>
    </source>
</evidence>
<organism evidence="3 4">
    <name type="scientific">Nocardia iowensis</name>
    <dbReference type="NCBI Taxonomy" id="204891"/>
    <lineage>
        <taxon>Bacteria</taxon>
        <taxon>Bacillati</taxon>
        <taxon>Actinomycetota</taxon>
        <taxon>Actinomycetes</taxon>
        <taxon>Mycobacteriales</taxon>
        <taxon>Nocardiaceae</taxon>
        <taxon>Nocardia</taxon>
    </lineage>
</organism>
<evidence type="ECO:0000313" key="4">
    <source>
        <dbReference type="Proteomes" id="UP000694257"/>
    </source>
</evidence>
<name>A0ABX8RJ35_NOCIO</name>
<keyword evidence="4" id="KW-1185">Reference proteome</keyword>
<gene>
    <name evidence="3" type="ORF">KV110_25500</name>
</gene>
<feature type="transmembrane region" description="Helical" evidence="2">
    <location>
        <begin position="57"/>
        <end position="76"/>
    </location>
</feature>
<reference evidence="3 4" key="1">
    <citation type="submission" date="2021-07" db="EMBL/GenBank/DDBJ databases">
        <title>Whole Genome Sequence of Nocardia Iowensis.</title>
        <authorList>
            <person name="Lamm A."/>
            <person name="Collins-Fairclough A.M."/>
            <person name="Bunk B."/>
            <person name="Sproer C."/>
        </authorList>
    </citation>
    <scope>NUCLEOTIDE SEQUENCE [LARGE SCALE GENOMIC DNA]</scope>
    <source>
        <strain evidence="3 4">NRRL 5646</strain>
    </source>
</reference>
<evidence type="ECO:0000313" key="3">
    <source>
        <dbReference type="EMBL" id="QXN88924.1"/>
    </source>
</evidence>
<dbReference type="Pfam" id="PF19853">
    <property type="entry name" value="DUF6328"/>
    <property type="match status" value="1"/>
</dbReference>
<keyword evidence="2" id="KW-0472">Membrane</keyword>
<feature type="transmembrane region" description="Helical" evidence="2">
    <location>
        <begin position="154"/>
        <end position="175"/>
    </location>
</feature>
<dbReference type="EMBL" id="CP078145">
    <property type="protein sequence ID" value="QXN88924.1"/>
    <property type="molecule type" value="Genomic_DNA"/>
</dbReference>
<proteinExistence type="predicted"/>
<evidence type="ECO:0000256" key="2">
    <source>
        <dbReference type="SAM" id="Phobius"/>
    </source>
</evidence>
<dbReference type="RefSeq" id="WP_218469807.1">
    <property type="nucleotide sequence ID" value="NZ_BAABJN010000003.1"/>
</dbReference>
<feature type="transmembrane region" description="Helical" evidence="2">
    <location>
        <begin position="125"/>
        <end position="148"/>
    </location>
</feature>
<feature type="region of interest" description="Disordered" evidence="1">
    <location>
        <begin position="1"/>
        <end position="34"/>
    </location>
</feature>
<feature type="compositionally biased region" description="Basic and acidic residues" evidence="1">
    <location>
        <begin position="11"/>
        <end position="34"/>
    </location>
</feature>
<sequence length="186" mass="20097">MAEDGAVSASERVDRKAARARSDEAWNREARGETETERLDRNWSNLIQELRVVQTGVQFLISALLIVPFQSSFAALSQTQRVLYLITLVAAVGATVFLVAPVSWHRILFRRHRLGNVVAAAHRCAMAGIGLLGISLTGALVLVMSMVAGTVEGVIAGVAAAVLFLAAWLVTPWFWRGPSRTDAGDT</sequence>
<accession>A0ABX8RJ35</accession>